<evidence type="ECO:0000256" key="1">
    <source>
        <dbReference type="SAM" id="MobiDB-lite"/>
    </source>
</evidence>
<keyword evidence="4" id="KW-1185">Reference proteome</keyword>
<keyword evidence="2" id="KW-1133">Transmembrane helix</keyword>
<dbReference type="RefSeq" id="WP_091818975.1">
    <property type="nucleotide sequence ID" value="NZ_FNCQ01000019.1"/>
</dbReference>
<evidence type="ECO:0000313" key="3">
    <source>
        <dbReference type="EMBL" id="SDH20467.1"/>
    </source>
</evidence>
<keyword evidence="2" id="KW-0812">Transmembrane</keyword>
<feature type="transmembrane region" description="Helical" evidence="2">
    <location>
        <begin position="6"/>
        <end position="27"/>
    </location>
</feature>
<dbReference type="AlphaFoldDB" id="A0A1G8AHV1"/>
<protein>
    <submittedName>
        <fullName evidence="3">Uncharacterized protein</fullName>
    </submittedName>
</protein>
<evidence type="ECO:0000256" key="2">
    <source>
        <dbReference type="SAM" id="Phobius"/>
    </source>
</evidence>
<dbReference type="Proteomes" id="UP000198779">
    <property type="component" value="Unassembled WGS sequence"/>
</dbReference>
<dbReference type="EMBL" id="FNCQ01000019">
    <property type="protein sequence ID" value="SDH20467.1"/>
    <property type="molecule type" value="Genomic_DNA"/>
</dbReference>
<proteinExistence type="predicted"/>
<reference evidence="4" key="1">
    <citation type="submission" date="2016-10" db="EMBL/GenBank/DDBJ databases">
        <authorList>
            <person name="Varghese N."/>
            <person name="Submissions S."/>
        </authorList>
    </citation>
    <scope>NUCLEOTIDE SEQUENCE [LARGE SCALE GENOMIC DNA]</scope>
    <source>
        <strain evidence="4">BP1-148</strain>
    </source>
</reference>
<feature type="transmembrane region" description="Helical" evidence="2">
    <location>
        <begin position="47"/>
        <end position="68"/>
    </location>
</feature>
<gene>
    <name evidence="3" type="ORF">SAMN04487901_11965</name>
</gene>
<name>A0A1G8AHV1_9BACT</name>
<evidence type="ECO:0000313" key="4">
    <source>
        <dbReference type="Proteomes" id="UP000198779"/>
    </source>
</evidence>
<sequence>MEYVIALLIILIVIYWAWEIILMLLLLYGIGKVAKTIYKSTQTHAVLYMYIWIVYGGFFFLLLCLPITHARWFEGERTWLEELYNTEYLSKIESDRNKYITFILDNKLYECKMRPSSEQYKLYNRIASKDAENLYLTFHVGMLANEFYDLYKNEDDEAHYRYSYSEKKNYELIDGINFELDGIFLRKRLQGVVLREVRASSLDGRSNAEKLSKTIRKKFGEPVEIIKDSANYVAKWLFDDKHIIVASIQDSKSEYDSYYSDYSNNNCFTGAIIYNPHSIIPSIEQEKSSRREAEETAKKQEKRRLEQERKAFLQQQEELKAARQKEIDDSISAAKKKNDIQNGF</sequence>
<dbReference type="STRING" id="645274.SAMN04487901_11965"/>
<accession>A0A1G8AHV1</accession>
<keyword evidence="2" id="KW-0472">Membrane</keyword>
<feature type="region of interest" description="Disordered" evidence="1">
    <location>
        <begin position="323"/>
        <end position="344"/>
    </location>
</feature>
<feature type="region of interest" description="Disordered" evidence="1">
    <location>
        <begin position="285"/>
        <end position="307"/>
    </location>
</feature>
<organism evidence="3 4">
    <name type="scientific">Prevotella communis</name>
    <dbReference type="NCBI Taxonomy" id="2913614"/>
    <lineage>
        <taxon>Bacteria</taxon>
        <taxon>Pseudomonadati</taxon>
        <taxon>Bacteroidota</taxon>
        <taxon>Bacteroidia</taxon>
        <taxon>Bacteroidales</taxon>
        <taxon>Prevotellaceae</taxon>
        <taxon>Prevotella</taxon>
    </lineage>
</organism>